<accession>A0A7D5Z8N2</accession>
<evidence type="ECO:0000313" key="3">
    <source>
        <dbReference type="EMBL" id="QLI74823.1"/>
    </source>
</evidence>
<feature type="region of interest" description="Disordered" evidence="1">
    <location>
        <begin position="386"/>
        <end position="418"/>
    </location>
</feature>
<dbReference type="RefSeq" id="XP_014543948.2">
    <property type="nucleotide sequence ID" value="XM_014688462.2"/>
</dbReference>
<dbReference type="PANTHER" id="PTHR46082:SF11">
    <property type="entry name" value="AAA+ ATPASE DOMAIN-CONTAINING PROTEIN-RELATED"/>
    <property type="match status" value="1"/>
</dbReference>
<dbReference type="InterPro" id="IPR000845">
    <property type="entry name" value="Nucleoside_phosphorylase_d"/>
</dbReference>
<gene>
    <name evidence="3" type="primary">abaB</name>
    <name evidence="3" type="ORF">G6M90_00g109040</name>
</gene>
<feature type="region of interest" description="Disordered" evidence="1">
    <location>
        <begin position="80"/>
        <end position="164"/>
    </location>
</feature>
<sequence>MPGLFIDPLITDTPVEDRPSQFGEHDPRHSITEGTSNSSENLLNRDGFEYLLQTEPPYDGQDNTYAQIACSVGGFDGWGQDTGSGRAWPSRDENRDRDWRKSRDFRSRRSPPRGRRSRTPSQCFYDRDRDELLSDGPGPHDISPGLRSNPPQGTPLNYRLPDALRINSPQPLPLDYEPPFVMQTFEHSGGFSIGVRERESDDRYGDRYPRTRSEEAQWNQENRVPGDRGSPGADTIRRSPWEGHERNHPPMSQEPSAQDRAVSPPPVAPSAPAFGSVPSHTGSNSAFIPAQVCHGFNLHHFPTIPPFVNPAQAQQSEPTMYKPKLSYNCAVSTFHYNDNIGMPHEFELKQPITTASENGTLYTTQWDDILLPEILIKADRDGREGDQEFEKWRPFNNDEDSNSRGSSNGARSNYSANSEQVEGVSFTGEFGYEAQFSDDADSIYTADPDVPLSKKNANICWLADDLFNKAFTEKPDEDGLDRIEKLLPQLLKTFAIKVGSGGSTQIYRDVMVFVRRHRSEITKAMRDRYNEENNLRSDVLGNNVTRIDPGDLVRHWRQHTDTLEDLNIAPNEISGDISDYIYYEDLEEADPAADSLPELSVYKDFISKLPEYKWLLERIQGALYMDNAGNVQTNIRDAILQCLPRAKRISRGAAPQTHNLTFTADWDLCEFLQEQGYLDSPERAVERAITITGSETDAQAATTAQYLSQTWPSSGIHLLHVVKRVVQDTCTVPYPHNLPDGTRLIVWSLGPWFTLEVIGVADSIVEIGEQLAWLGSALRVSPYQTGVAVVNAFVSRMWISPASEVTQGSSSNFFCNINFNLDAVDSTGEIPNGQCWHDLFRNPVIVNGYPIPRRPLSNMGLEISLDTMAHLAGTRHIHLFNNKIFIKAFSTMLVPTRHSDNIFVWHLFSKKNGDRISYLDSDGSHVEETNLNDLETSRHILGWSSSVRYITGAADANYVIESSWLRCLHENCNLNGKVVTPGLLIKSDHAAALGKRDVSLRVSGDTYRKKLYALSNEYVVLWDVECKRGWLVNGVNALLHLLRASLEFNKSDDFSFRFLFKSDKFREAKNPYTVSAALEVLMNASNLDMELYEEDEKDESNASIKYRIRDRVNDLYGTLEKLIDYQRSITSERFKSSPRKDLEGWDFKDIAINSENAIYPCLAKLKTVGKGWVDFIRALKAVTVFGRNFGALLDHVPETGRCRYWKTLPSNKYYLAAGMEDLSRIMSRLGDPRANPPLLIGSIAWYPSEIATRCACSAGTVKHSELAQVLWPSHMRERLRKSTSFPLNKIGAVVFGHNADINYIWKDIGDPDKGEPPLSGEESDDDPADSGIGSSVRLPTEPESQGHSPTSSSSGIRALQHEHYMIGIICALPEELKAVRTLLDSHHQDLPKRHKDMNTYVLGCLGGQNIVAACLPYEDYGTNAASKVASDMEKSFTNLKWYFVVGIGGGIPSERHNIRLGDVVVGTGVIQHDMGKAMQKDTKFLSTGIFKPTATELRTVISLVESEQEGCQVFMETCIEFMSSKSDAYKQPAQDHDKLFEPHSIHEDGQKTCGNCKGSYSSRGTQEPGPRIHYGRIASGNQVVKDAMMRDRIRAQTGALCFEMEGAGVMTTEQCLIVRGICDYADSHKNDEWRNYAAATAAAYTKYFLLRMGSSAVYNLESGQRKKRTTSALDDEGCRRTRFRLGED</sequence>
<dbReference type="CDD" id="cd09008">
    <property type="entry name" value="MTAN"/>
    <property type="match status" value="1"/>
</dbReference>
<feature type="compositionally biased region" description="Basic and acidic residues" evidence="1">
    <location>
        <begin position="195"/>
        <end position="215"/>
    </location>
</feature>
<dbReference type="GO" id="GO:0003824">
    <property type="term" value="F:catalytic activity"/>
    <property type="evidence" value="ECO:0007669"/>
    <property type="project" value="InterPro"/>
</dbReference>
<feature type="region of interest" description="Disordered" evidence="1">
    <location>
        <begin position="192"/>
        <end position="279"/>
    </location>
</feature>
<dbReference type="OrthoDB" id="1577640at2759"/>
<feature type="domain" description="Nucleoside phosphorylase" evidence="2">
    <location>
        <begin position="1366"/>
        <end position="1633"/>
    </location>
</feature>
<proteinExistence type="predicted"/>
<dbReference type="InterPro" id="IPR035994">
    <property type="entry name" value="Nucleoside_phosphorylase_sf"/>
</dbReference>
<feature type="compositionally biased region" description="Basic residues" evidence="1">
    <location>
        <begin position="108"/>
        <end position="118"/>
    </location>
</feature>
<dbReference type="Proteomes" id="UP000510686">
    <property type="component" value="Chromosome 7"/>
</dbReference>
<keyword evidence="4" id="KW-1185">Reference proteome</keyword>
<feature type="compositionally biased region" description="Low complexity" evidence="1">
    <location>
        <begin position="403"/>
        <end position="418"/>
    </location>
</feature>
<name>A0A7D5Z8N2_9HYPO</name>
<evidence type="ECO:0000313" key="4">
    <source>
        <dbReference type="Proteomes" id="UP000510686"/>
    </source>
</evidence>
<feature type="compositionally biased region" description="Basic and acidic residues" evidence="1">
    <location>
        <begin position="89"/>
        <end position="107"/>
    </location>
</feature>
<evidence type="ECO:0000256" key="1">
    <source>
        <dbReference type="SAM" id="MobiDB-lite"/>
    </source>
</evidence>
<feature type="region of interest" description="Disordered" evidence="1">
    <location>
        <begin position="1"/>
        <end position="42"/>
    </location>
</feature>
<dbReference type="InterPro" id="IPR053137">
    <property type="entry name" value="NLR-like"/>
</dbReference>
<dbReference type="GO" id="GO:0009116">
    <property type="term" value="P:nucleoside metabolic process"/>
    <property type="evidence" value="ECO:0007669"/>
    <property type="project" value="InterPro"/>
</dbReference>
<dbReference type="Gene3D" id="3.40.50.1580">
    <property type="entry name" value="Nucleoside phosphorylase domain"/>
    <property type="match status" value="1"/>
</dbReference>
<feature type="compositionally biased region" description="Basic and acidic residues" evidence="1">
    <location>
        <begin position="15"/>
        <end position="31"/>
    </location>
</feature>
<feature type="compositionally biased region" description="Low complexity" evidence="1">
    <location>
        <begin position="1345"/>
        <end position="1354"/>
    </location>
</feature>
<dbReference type="PANTHER" id="PTHR46082">
    <property type="entry name" value="ATP/GTP-BINDING PROTEIN-RELATED"/>
    <property type="match status" value="1"/>
</dbReference>
<dbReference type="EMBL" id="CP058938">
    <property type="protein sequence ID" value="QLI74823.1"/>
    <property type="molecule type" value="Genomic_DNA"/>
</dbReference>
<evidence type="ECO:0000259" key="2">
    <source>
        <dbReference type="Pfam" id="PF01048"/>
    </source>
</evidence>
<organism evidence="3 4">
    <name type="scientific">Metarhizium brunneum</name>
    <dbReference type="NCBI Taxonomy" id="500148"/>
    <lineage>
        <taxon>Eukaryota</taxon>
        <taxon>Fungi</taxon>
        <taxon>Dikarya</taxon>
        <taxon>Ascomycota</taxon>
        <taxon>Pezizomycotina</taxon>
        <taxon>Sordariomycetes</taxon>
        <taxon>Hypocreomycetidae</taxon>
        <taxon>Hypocreales</taxon>
        <taxon>Clavicipitaceae</taxon>
        <taxon>Metarhizium</taxon>
    </lineage>
</organism>
<dbReference type="GeneID" id="26243335"/>
<feature type="region of interest" description="Disordered" evidence="1">
    <location>
        <begin position="1312"/>
        <end position="1355"/>
    </location>
</feature>
<reference evidence="3 4" key="1">
    <citation type="submission" date="2020-07" db="EMBL/GenBank/DDBJ databases">
        <title>Telomere length de novo assembly of all 7 chromosomes of the fungus, Metarhizium brunneum, using a novel assembly pipeline.</title>
        <authorList>
            <person name="Saud z."/>
            <person name="Kortsinoglou A."/>
            <person name="Kouvelis V.N."/>
            <person name="Butt T.M."/>
        </authorList>
    </citation>
    <scope>NUCLEOTIDE SEQUENCE [LARGE SCALE GENOMIC DNA]</scope>
    <source>
        <strain evidence="3 4">4556</strain>
    </source>
</reference>
<dbReference type="KEGG" id="mbrn:26243335"/>
<protein>
    <submittedName>
        <fullName evidence="3">Conidiophore development regulator abaB</fullName>
    </submittedName>
</protein>
<feature type="compositionally biased region" description="Polar residues" evidence="1">
    <location>
        <begin position="32"/>
        <end position="42"/>
    </location>
</feature>
<dbReference type="Pfam" id="PF01048">
    <property type="entry name" value="PNP_UDP_1"/>
    <property type="match status" value="1"/>
</dbReference>
<feature type="compositionally biased region" description="Low complexity" evidence="1">
    <location>
        <begin position="270"/>
        <end position="279"/>
    </location>
</feature>
<feature type="compositionally biased region" description="Basic and acidic residues" evidence="1">
    <location>
        <begin position="235"/>
        <end position="248"/>
    </location>
</feature>
<dbReference type="SUPFAM" id="SSF53167">
    <property type="entry name" value="Purine and uridine phosphorylases"/>
    <property type="match status" value="1"/>
</dbReference>